<dbReference type="GO" id="GO:0000272">
    <property type="term" value="P:polysaccharide catabolic process"/>
    <property type="evidence" value="ECO:0007669"/>
    <property type="project" value="UniProtKB-KW"/>
</dbReference>
<dbReference type="InterPro" id="IPR001579">
    <property type="entry name" value="Glyco_hydro_18_chit_AS"/>
</dbReference>
<evidence type="ECO:0000256" key="6">
    <source>
        <dbReference type="ARBA" id="ARBA00022801"/>
    </source>
</evidence>
<evidence type="ECO:0000313" key="15">
    <source>
        <dbReference type="EMBL" id="AUM84819.1"/>
    </source>
</evidence>
<dbReference type="FunFam" id="3.10.50.10:FF:000004">
    <property type="entry name" value="Chitinase 5"/>
    <property type="match status" value="1"/>
</dbReference>
<dbReference type="GO" id="GO:0008843">
    <property type="term" value="F:endochitinase activity"/>
    <property type="evidence" value="ECO:0007669"/>
    <property type="project" value="UniProtKB-EC"/>
</dbReference>
<dbReference type="AlphaFoldDB" id="A0A2I6Q769"/>
<feature type="domain" description="GH18" evidence="14">
    <location>
        <begin position="21"/>
        <end position="391"/>
    </location>
</feature>
<reference evidence="15" key="1">
    <citation type="journal article" date="2018" name="Mem. Inst. Oswaldo Cruz">
        <title>Alternative splicing originates different domain structure organization of Lutzomyia longipalpis chitinases.</title>
        <authorList>
            <person name="Ortigao-Farias J.R."/>
            <person name="Di-Blasi T."/>
            <person name="Telleria E.L."/>
            <person name="Andorinho A.C."/>
            <person name="Lemos-Silva T."/>
            <person name="Ramalho-Ortigao M."/>
            <person name="Tempone A.J."/>
            <person name="Traub-Cseko Y.M."/>
        </authorList>
    </citation>
    <scope>NUCLEOTIDE SEQUENCE</scope>
</reference>
<organism evidence="15">
    <name type="scientific">Lutzomyia longipalpis</name>
    <name type="common">Sand fly</name>
    <dbReference type="NCBI Taxonomy" id="7200"/>
    <lineage>
        <taxon>Eukaryota</taxon>
        <taxon>Metazoa</taxon>
        <taxon>Ecdysozoa</taxon>
        <taxon>Arthropoda</taxon>
        <taxon>Hexapoda</taxon>
        <taxon>Insecta</taxon>
        <taxon>Pterygota</taxon>
        <taxon>Neoptera</taxon>
        <taxon>Endopterygota</taxon>
        <taxon>Diptera</taxon>
        <taxon>Nematocera</taxon>
        <taxon>Psychodoidea</taxon>
        <taxon>Psychodidae</taxon>
        <taxon>Lutzomyia</taxon>
        <taxon>Lutzomyia</taxon>
    </lineage>
</organism>
<keyword evidence="8" id="KW-1015">Disulfide bond</keyword>
<dbReference type="EMBL" id="KY274434">
    <property type="protein sequence ID" value="AUM84819.1"/>
    <property type="molecule type" value="mRNA"/>
</dbReference>
<keyword evidence="7" id="KW-0146">Chitin degradation</keyword>
<dbReference type="CDD" id="cd02872">
    <property type="entry name" value="GH18_chitolectin_chitotriosidase"/>
    <property type="match status" value="1"/>
</dbReference>
<dbReference type="PANTHER" id="PTHR11177">
    <property type="entry name" value="CHITINASE"/>
    <property type="match status" value="1"/>
</dbReference>
<evidence type="ECO:0000256" key="3">
    <source>
        <dbReference type="ARBA" id="ARBA00012729"/>
    </source>
</evidence>
<name>A0A2I6Q769_LUTLO</name>
<sequence>MKLLLLCAFFVATVANPEQEKKIFCVHGMWSHYRTGNGHFGIDEINPFLCTHLVYAFMGVDYEGNIVIRDRWLNLEENYGLGNLRKLSKLKEINPKLKILISIGGWSEGTEKFSIISNDPMKRKTFVESSINFLEDYKFDGLDIDWEYPGRREGSRVSDKKAFTELLKDLRTAFRPKGLLLTALVAPESINVEISYDVPQISKYLDFIKLKTYDLHGSWDTKIGINAPLYRKSWEEDYASMLNIDSGVKYWLESGAPAEKLIVGVPVFGRGFKMLSEDQKTVGSPFLGPSDPGPYTDDAGFIGFNELCEKQLTEQWEEHWDDEQLVPYATRGDQWIGYDNEESLRIKANYVRSYKLGGVMVGHIENDDFLGFCGRGKFPLLQEINRALKEKSPYGIPKEKKVCVTNIPFS</sequence>
<evidence type="ECO:0000259" key="14">
    <source>
        <dbReference type="PROSITE" id="PS51910"/>
    </source>
</evidence>
<evidence type="ECO:0000256" key="4">
    <source>
        <dbReference type="ARBA" id="ARBA00022669"/>
    </source>
</evidence>
<dbReference type="InterPro" id="IPR017853">
    <property type="entry name" value="GH"/>
</dbReference>
<dbReference type="InterPro" id="IPR011583">
    <property type="entry name" value="Chitinase_II/V-like_cat"/>
</dbReference>
<evidence type="ECO:0000256" key="5">
    <source>
        <dbReference type="ARBA" id="ARBA00022729"/>
    </source>
</evidence>
<keyword evidence="4" id="KW-0147">Chitin-binding</keyword>
<dbReference type="InterPro" id="IPR050314">
    <property type="entry name" value="Glycosyl_Hydrlase_18"/>
</dbReference>
<dbReference type="VEuPathDB" id="VectorBase:LLOJ003119"/>
<dbReference type="InterPro" id="IPR029070">
    <property type="entry name" value="Chitinase_insertion_sf"/>
</dbReference>
<evidence type="ECO:0000256" key="7">
    <source>
        <dbReference type="ARBA" id="ARBA00023024"/>
    </source>
</evidence>
<keyword evidence="9" id="KW-0119">Carbohydrate metabolism</keyword>
<dbReference type="SUPFAM" id="SSF54556">
    <property type="entry name" value="Chitinase insertion domain"/>
    <property type="match status" value="1"/>
</dbReference>
<dbReference type="VEuPathDB" id="VectorBase:LLONM1_005170"/>
<proteinExistence type="evidence at transcript level"/>
<evidence type="ECO:0000256" key="11">
    <source>
        <dbReference type="ARBA" id="ARBA00023326"/>
    </source>
</evidence>
<evidence type="ECO:0000256" key="9">
    <source>
        <dbReference type="ARBA" id="ARBA00023277"/>
    </source>
</evidence>
<dbReference type="PROSITE" id="PS51910">
    <property type="entry name" value="GH18_2"/>
    <property type="match status" value="1"/>
</dbReference>
<dbReference type="InterPro" id="IPR001223">
    <property type="entry name" value="Glyco_hydro18_cat"/>
</dbReference>
<evidence type="ECO:0000256" key="2">
    <source>
        <dbReference type="ARBA" id="ARBA00009121"/>
    </source>
</evidence>
<dbReference type="Pfam" id="PF00704">
    <property type="entry name" value="Glyco_hydro_18"/>
    <property type="match status" value="1"/>
</dbReference>
<comment type="similarity">
    <text evidence="2">Belongs to the glycosyl hydrolase 18 family. Chitinase class II subfamily.</text>
</comment>
<dbReference type="PROSITE" id="PS01095">
    <property type="entry name" value="GH18_1"/>
    <property type="match status" value="1"/>
</dbReference>
<dbReference type="EC" id="3.2.1.14" evidence="3"/>
<comment type="catalytic activity">
    <reaction evidence="1">
        <text>Random endo-hydrolysis of N-acetyl-beta-D-glucosaminide (1-&gt;4)-beta-linkages in chitin and chitodextrins.</text>
        <dbReference type="EC" id="3.2.1.14"/>
    </reaction>
</comment>
<dbReference type="PANTHER" id="PTHR11177:SF360">
    <property type="entry name" value="CHITINASE 4-RELATED"/>
    <property type="match status" value="1"/>
</dbReference>
<keyword evidence="10 12" id="KW-0326">Glycosidase</keyword>
<dbReference type="GO" id="GO:0008061">
    <property type="term" value="F:chitin binding"/>
    <property type="evidence" value="ECO:0007669"/>
    <property type="project" value="UniProtKB-KW"/>
</dbReference>
<keyword evidence="11" id="KW-0624">Polysaccharide degradation</keyword>
<accession>A0A2I6Q769</accession>
<evidence type="ECO:0000256" key="10">
    <source>
        <dbReference type="ARBA" id="ARBA00023295"/>
    </source>
</evidence>
<protein>
    <recommendedName>
        <fullName evidence="3">chitinase</fullName>
        <ecNumber evidence="3">3.2.1.14</ecNumber>
    </recommendedName>
</protein>
<feature type="signal peptide" evidence="13">
    <location>
        <begin position="1"/>
        <end position="15"/>
    </location>
</feature>
<evidence type="ECO:0000256" key="1">
    <source>
        <dbReference type="ARBA" id="ARBA00000822"/>
    </source>
</evidence>
<evidence type="ECO:0000256" key="12">
    <source>
        <dbReference type="RuleBase" id="RU000489"/>
    </source>
</evidence>
<dbReference type="SMART" id="SM00636">
    <property type="entry name" value="Glyco_18"/>
    <property type="match status" value="1"/>
</dbReference>
<feature type="chain" id="PRO_5014424939" description="chitinase" evidence="13">
    <location>
        <begin position="16"/>
        <end position="410"/>
    </location>
</feature>
<dbReference type="Gene3D" id="3.10.50.10">
    <property type="match status" value="1"/>
</dbReference>
<evidence type="ECO:0000256" key="13">
    <source>
        <dbReference type="SAM" id="SignalP"/>
    </source>
</evidence>
<keyword evidence="5 13" id="KW-0732">Signal</keyword>
<dbReference type="Gene3D" id="3.20.20.80">
    <property type="entry name" value="Glycosidases"/>
    <property type="match status" value="1"/>
</dbReference>
<dbReference type="GO" id="GO:0005576">
    <property type="term" value="C:extracellular region"/>
    <property type="evidence" value="ECO:0007669"/>
    <property type="project" value="TreeGrafter"/>
</dbReference>
<dbReference type="GO" id="GO:0006032">
    <property type="term" value="P:chitin catabolic process"/>
    <property type="evidence" value="ECO:0007669"/>
    <property type="project" value="UniProtKB-KW"/>
</dbReference>
<dbReference type="SUPFAM" id="SSF51445">
    <property type="entry name" value="(Trans)glycosidases"/>
    <property type="match status" value="1"/>
</dbReference>
<evidence type="ECO:0000256" key="8">
    <source>
        <dbReference type="ARBA" id="ARBA00023157"/>
    </source>
</evidence>
<keyword evidence="6 12" id="KW-0378">Hydrolase</keyword>